<gene>
    <name evidence="6" type="ORF">BXU00_00750</name>
</gene>
<dbReference type="InterPro" id="IPR020097">
    <property type="entry name" value="PsdUridine_synth_TruA_a/b_dom"/>
</dbReference>
<dbReference type="Gene3D" id="3.30.70.660">
    <property type="entry name" value="Pseudouridine synthase I, catalytic domain, C-terminal subdomain"/>
    <property type="match status" value="1"/>
</dbReference>
<dbReference type="GO" id="GO:0003723">
    <property type="term" value="F:RNA binding"/>
    <property type="evidence" value="ECO:0007669"/>
    <property type="project" value="InterPro"/>
</dbReference>
<evidence type="ECO:0000256" key="2">
    <source>
        <dbReference type="ARBA" id="ARBA00022694"/>
    </source>
</evidence>
<evidence type="ECO:0000313" key="6">
    <source>
        <dbReference type="EMBL" id="RIB35617.1"/>
    </source>
</evidence>
<name>A0A397WPZ1_9ARCH</name>
<dbReference type="EMBL" id="MWMI01000001">
    <property type="protein sequence ID" value="RIB35617.1"/>
    <property type="molecule type" value="Genomic_DNA"/>
</dbReference>
<evidence type="ECO:0000259" key="5">
    <source>
        <dbReference type="Pfam" id="PF01416"/>
    </source>
</evidence>
<dbReference type="Proteomes" id="UP000266622">
    <property type="component" value="Unassembled WGS sequence"/>
</dbReference>
<feature type="domain" description="Pseudouridine synthase I TruA alpha/beta" evidence="5">
    <location>
        <begin position="142"/>
        <end position="235"/>
    </location>
</feature>
<accession>A0A397WPZ1</accession>
<keyword evidence="3 4" id="KW-0413">Isomerase</keyword>
<keyword evidence="2 4" id="KW-0819">tRNA processing</keyword>
<organism evidence="6 7">
    <name type="scientific">Candidatus Nanoclepta minutus</name>
    <dbReference type="NCBI Taxonomy" id="1940235"/>
    <lineage>
        <taxon>Archaea</taxon>
        <taxon>Nanobdellota</taxon>
        <taxon>Candidatus Nanoclepta</taxon>
    </lineage>
</organism>
<evidence type="ECO:0000256" key="1">
    <source>
        <dbReference type="ARBA" id="ARBA00009375"/>
    </source>
</evidence>
<dbReference type="InterPro" id="IPR020095">
    <property type="entry name" value="PsdUridine_synth_TruA_C"/>
</dbReference>
<dbReference type="SUPFAM" id="SSF55120">
    <property type="entry name" value="Pseudouridine synthase"/>
    <property type="match status" value="1"/>
</dbReference>
<dbReference type="InterPro" id="IPR020103">
    <property type="entry name" value="PsdUridine_synth_cat_dom_sf"/>
</dbReference>
<evidence type="ECO:0000313" key="7">
    <source>
        <dbReference type="Proteomes" id="UP000266622"/>
    </source>
</evidence>
<comment type="catalytic activity">
    <reaction evidence="4">
        <text>uridine(38/39/40) in tRNA = pseudouridine(38/39/40) in tRNA</text>
        <dbReference type="Rhea" id="RHEA:22376"/>
        <dbReference type="Rhea" id="RHEA-COMP:10085"/>
        <dbReference type="Rhea" id="RHEA-COMP:10087"/>
        <dbReference type="ChEBI" id="CHEBI:65314"/>
        <dbReference type="ChEBI" id="CHEBI:65315"/>
        <dbReference type="EC" id="5.4.99.12"/>
    </reaction>
</comment>
<comment type="caution">
    <text evidence="6">The sequence shown here is derived from an EMBL/GenBank/DDBJ whole genome shotgun (WGS) entry which is preliminary data.</text>
</comment>
<dbReference type="AlphaFoldDB" id="A0A397WPZ1"/>
<dbReference type="GO" id="GO:0031119">
    <property type="term" value="P:tRNA pseudouridine synthesis"/>
    <property type="evidence" value="ECO:0007669"/>
    <property type="project" value="TreeGrafter"/>
</dbReference>
<protein>
    <recommendedName>
        <fullName evidence="4">tRNA pseudouridine synthase</fullName>
        <ecNumber evidence="4">5.4.99.12</ecNumber>
    </recommendedName>
</protein>
<dbReference type="InterPro" id="IPR001406">
    <property type="entry name" value="PsdUridine_synth_TruA"/>
</dbReference>
<dbReference type="EC" id="5.4.99.12" evidence="4"/>
<dbReference type="InterPro" id="IPR020094">
    <property type="entry name" value="TruA/RsuA/RluB/E/F_N"/>
</dbReference>
<evidence type="ECO:0000256" key="3">
    <source>
        <dbReference type="ARBA" id="ARBA00023235"/>
    </source>
</evidence>
<dbReference type="Pfam" id="PF01416">
    <property type="entry name" value="PseudoU_synth_1"/>
    <property type="match status" value="1"/>
</dbReference>
<comment type="similarity">
    <text evidence="1 4">Belongs to the tRNA pseudouridine synthase TruA family.</text>
</comment>
<dbReference type="PANTHER" id="PTHR11142">
    <property type="entry name" value="PSEUDOURIDYLATE SYNTHASE"/>
    <property type="match status" value="1"/>
</dbReference>
<dbReference type="GO" id="GO:0160147">
    <property type="term" value="F:tRNA pseudouridine(38-40) synthase activity"/>
    <property type="evidence" value="ECO:0007669"/>
    <property type="project" value="UniProtKB-EC"/>
</dbReference>
<evidence type="ECO:0000256" key="4">
    <source>
        <dbReference type="RuleBase" id="RU003792"/>
    </source>
</evidence>
<dbReference type="PANTHER" id="PTHR11142:SF0">
    <property type="entry name" value="TRNA PSEUDOURIDINE SYNTHASE-LIKE 1"/>
    <property type="match status" value="1"/>
</dbReference>
<reference evidence="6 7" key="1">
    <citation type="journal article" date="2018" name="Syst. Appl. Microbiol.">
        <title>A new symbiotic nanoarchaeote (Candidatus Nanoclepta minutus) and its host (Zestosphaera tikiterensis gen. nov., sp. nov.) from a New Zealand hot spring.</title>
        <authorList>
            <person name="St John E."/>
            <person name="Liu Y."/>
            <person name="Podar M."/>
            <person name="Stott M.B."/>
            <person name="Meneghin J."/>
            <person name="Chen Z."/>
            <person name="Lagutin K."/>
            <person name="Mitchell K."/>
            <person name="Reysenbach A.L."/>
        </authorList>
    </citation>
    <scope>NUCLEOTIDE SEQUENCE [LARGE SCALE GENOMIC DNA]</scope>
    <source>
        <strain evidence="6">NZ3</strain>
    </source>
</reference>
<sequence>MPAYLLKVSYRGEKFQGVVPQKDARTIIGEILDFFNIKSYRYSIVSRTDKGVSAKENYIVLKTDNEIKFDDFFHEDIKIMKVFKLSSYINIRKFSIGKRYVYNLPKGLFDKFYLPKWLIIDGYKIDVRGKEEEFDIKRYIEASRYFIGKKSFHNFSKGKAKDPICKIKSFDVINEDKYITNIIEGNRFLYEMVRRIITFLISVGKGLYPIDKINLVFIGELDPKPFPADPRYLTLEKVYLKWKELYKHIEEIIL</sequence>
<proteinExistence type="inferred from homology"/>
<dbReference type="Gene3D" id="3.30.70.580">
    <property type="entry name" value="Pseudouridine synthase I, catalytic domain, N-terminal subdomain"/>
    <property type="match status" value="1"/>
</dbReference>